<dbReference type="Gene3D" id="1.10.287.950">
    <property type="entry name" value="Methyl-accepting chemotaxis protein"/>
    <property type="match status" value="1"/>
</dbReference>
<dbReference type="PROSITE" id="PS50885">
    <property type="entry name" value="HAMP"/>
    <property type="match status" value="1"/>
</dbReference>
<feature type="domain" description="Methyl-accepting transducer" evidence="11">
    <location>
        <begin position="382"/>
        <end position="618"/>
    </location>
</feature>
<feature type="domain" description="HAMP" evidence="12">
    <location>
        <begin position="308"/>
        <end position="363"/>
    </location>
</feature>
<keyword evidence="4 10" id="KW-0812">Transmembrane</keyword>
<keyword evidence="5 10" id="KW-1133">Transmembrane helix</keyword>
<dbReference type="InterPro" id="IPR004089">
    <property type="entry name" value="MCPsignal_dom"/>
</dbReference>
<evidence type="ECO:0000256" key="9">
    <source>
        <dbReference type="PROSITE-ProRule" id="PRU00284"/>
    </source>
</evidence>
<dbReference type="GO" id="GO:0006935">
    <property type="term" value="P:chemotaxis"/>
    <property type="evidence" value="ECO:0007669"/>
    <property type="project" value="UniProtKB-KW"/>
</dbReference>
<dbReference type="CDD" id="cd11386">
    <property type="entry name" value="MCP_signal"/>
    <property type="match status" value="1"/>
</dbReference>
<dbReference type="AlphaFoldDB" id="A0A3S0P2Z9"/>
<protein>
    <submittedName>
        <fullName evidence="13">Methyl-accepting chemotaxis protein</fullName>
    </submittedName>
</protein>
<keyword evidence="6 10" id="KW-0472">Membrane</keyword>
<dbReference type="CDD" id="cd12912">
    <property type="entry name" value="PDC2_MCP_like"/>
    <property type="match status" value="1"/>
</dbReference>
<dbReference type="PANTHER" id="PTHR32089:SF112">
    <property type="entry name" value="LYSOZYME-LIKE PROTEIN-RELATED"/>
    <property type="match status" value="1"/>
</dbReference>
<dbReference type="SMART" id="SM00283">
    <property type="entry name" value="MA"/>
    <property type="match status" value="1"/>
</dbReference>
<proteinExistence type="inferred from homology"/>
<dbReference type="Gene3D" id="6.10.340.10">
    <property type="match status" value="1"/>
</dbReference>
<evidence type="ECO:0000256" key="3">
    <source>
        <dbReference type="ARBA" id="ARBA00022500"/>
    </source>
</evidence>
<keyword evidence="2" id="KW-1003">Cell membrane</keyword>
<dbReference type="PANTHER" id="PTHR32089">
    <property type="entry name" value="METHYL-ACCEPTING CHEMOTAXIS PROTEIN MCPB"/>
    <property type="match status" value="1"/>
</dbReference>
<dbReference type="CDD" id="cd06225">
    <property type="entry name" value="HAMP"/>
    <property type="match status" value="1"/>
</dbReference>
<gene>
    <name evidence="13" type="ORF">EK386_14325</name>
</gene>
<evidence type="ECO:0000256" key="8">
    <source>
        <dbReference type="ARBA" id="ARBA00029447"/>
    </source>
</evidence>
<comment type="caution">
    <text evidence="13">The sequence shown here is derived from an EMBL/GenBank/DDBJ whole genome shotgun (WGS) entry which is preliminary data.</text>
</comment>
<dbReference type="Pfam" id="PF00672">
    <property type="entry name" value="HAMP"/>
    <property type="match status" value="1"/>
</dbReference>
<evidence type="ECO:0000256" key="1">
    <source>
        <dbReference type="ARBA" id="ARBA00004651"/>
    </source>
</evidence>
<dbReference type="InterPro" id="IPR003660">
    <property type="entry name" value="HAMP_dom"/>
</dbReference>
<dbReference type="CDD" id="cd12914">
    <property type="entry name" value="PDC1_DGC_like"/>
    <property type="match status" value="1"/>
</dbReference>
<evidence type="ECO:0000256" key="2">
    <source>
        <dbReference type="ARBA" id="ARBA00022475"/>
    </source>
</evidence>
<evidence type="ECO:0000313" key="13">
    <source>
        <dbReference type="EMBL" id="RUL50350.1"/>
    </source>
</evidence>
<evidence type="ECO:0000313" key="14">
    <source>
        <dbReference type="Proteomes" id="UP000287910"/>
    </source>
</evidence>
<organism evidence="13 14">
    <name type="scientific">Lysinibacillus antri</name>
    <dbReference type="NCBI Taxonomy" id="2498145"/>
    <lineage>
        <taxon>Bacteria</taxon>
        <taxon>Bacillati</taxon>
        <taxon>Bacillota</taxon>
        <taxon>Bacilli</taxon>
        <taxon>Bacillales</taxon>
        <taxon>Bacillaceae</taxon>
        <taxon>Lysinibacillus</taxon>
    </lineage>
</organism>
<dbReference type="Proteomes" id="UP000287910">
    <property type="component" value="Unassembled WGS sequence"/>
</dbReference>
<dbReference type="EMBL" id="RYYR01000021">
    <property type="protein sequence ID" value="RUL50350.1"/>
    <property type="molecule type" value="Genomic_DNA"/>
</dbReference>
<dbReference type="Pfam" id="PF00015">
    <property type="entry name" value="MCPsignal"/>
    <property type="match status" value="1"/>
</dbReference>
<comment type="subcellular location">
    <subcellularLocation>
        <location evidence="1">Cell membrane</location>
        <topology evidence="1">Multi-pass membrane protein</topology>
    </subcellularLocation>
</comment>
<comment type="similarity">
    <text evidence="8">Belongs to the methyl-accepting chemotaxis (MCP) protein family.</text>
</comment>
<dbReference type="GO" id="GO:0007165">
    <property type="term" value="P:signal transduction"/>
    <property type="evidence" value="ECO:0007669"/>
    <property type="project" value="UniProtKB-KW"/>
</dbReference>
<evidence type="ECO:0000256" key="7">
    <source>
        <dbReference type="ARBA" id="ARBA00023224"/>
    </source>
</evidence>
<keyword evidence="3" id="KW-0145">Chemotaxis</keyword>
<evidence type="ECO:0000259" key="12">
    <source>
        <dbReference type="PROSITE" id="PS50885"/>
    </source>
</evidence>
<name>A0A3S0P2Z9_9BACI</name>
<evidence type="ECO:0000259" key="11">
    <source>
        <dbReference type="PROSITE" id="PS50111"/>
    </source>
</evidence>
<reference evidence="13 14" key="1">
    <citation type="submission" date="2018-12" db="EMBL/GenBank/DDBJ databases">
        <title>Lysinibacillus antri sp. nov., isolated from a cave soil.</title>
        <authorList>
            <person name="Narsing Rao M.P."/>
            <person name="Zhang H."/>
            <person name="Dong Z.-Y."/>
            <person name="Niu X.-K."/>
            <person name="Zhang K."/>
            <person name="Fang B.-Z."/>
            <person name="Kang Y.-Q."/>
            <person name="Xiao M."/>
            <person name="Li W.-J."/>
        </authorList>
    </citation>
    <scope>NUCLEOTIDE SEQUENCE [LARGE SCALE GENOMIC DNA]</scope>
    <source>
        <strain evidence="13 14">SYSU K30002</strain>
    </source>
</reference>
<feature type="transmembrane region" description="Helical" evidence="10">
    <location>
        <begin position="288"/>
        <end position="306"/>
    </location>
</feature>
<accession>A0A3S0P2Z9</accession>
<dbReference type="SUPFAM" id="SSF58104">
    <property type="entry name" value="Methyl-accepting chemotaxis protein (MCP) signaling domain"/>
    <property type="match status" value="1"/>
</dbReference>
<evidence type="ECO:0000256" key="5">
    <source>
        <dbReference type="ARBA" id="ARBA00022989"/>
    </source>
</evidence>
<dbReference type="PROSITE" id="PS50111">
    <property type="entry name" value="CHEMOTAXIS_TRANSDUC_2"/>
    <property type="match status" value="1"/>
</dbReference>
<evidence type="ECO:0000256" key="4">
    <source>
        <dbReference type="ARBA" id="ARBA00022692"/>
    </source>
</evidence>
<dbReference type="GO" id="GO:0005886">
    <property type="term" value="C:plasma membrane"/>
    <property type="evidence" value="ECO:0007669"/>
    <property type="project" value="UniProtKB-SubCell"/>
</dbReference>
<dbReference type="Pfam" id="PF02743">
    <property type="entry name" value="dCache_1"/>
    <property type="match status" value="1"/>
</dbReference>
<dbReference type="InterPro" id="IPR033479">
    <property type="entry name" value="dCache_1"/>
</dbReference>
<dbReference type="SMART" id="SM00304">
    <property type="entry name" value="HAMP"/>
    <property type="match status" value="1"/>
</dbReference>
<sequence>MKLKGIGAKLTTSIVALLLLTCGTLGIFSYINSSNAVIDQVKTNLQWKAGDISHYIEEYFKRTYVEIEAIAQQSVIQSMEMEDQLTYLNKQLEKSSDYLGFGIVAEDGTTYYSDGSTSELGDRDYIQEAFQGKTVMSDTIISRVTNEPVVMIATPIDTVTGEKALLLARMDGYYISSVIEEITIGKSGYAFIVNAEGTIQGHPNLQLVKDQVNFITAAENEDKASKMTGESLATKEMINNEEGIYQYSNSDGQKQIIGYYTLENGWKMGVMAVENEALSGLNELKQNFLITSIIIIGIGILFALFVTRSVSRPINHVVRISEHLAEGDFTHEISPKYLKRIDELGVLSRSLTKMVVSMREMIVHVEKSASDVNSASNEVMNDVMNVTSMTKNIARAIVEVERGAESNAVTAEESAMAMEQMAAGVAQVANVANNVSVNTEFIASKVHDGHEAVRNSMQHMNEIQKGMDIEIEVIRKLDKESKEIGLISSMISDISDQTNLLALNASIEAARAGEAGKGFAVVAEEVRKLSEQTAGSAMQINALIEKIQDYTGEAVKAAESGEVKIEQGLKSINALGERFEEIVNSVEQIAHEIEELSSSAQQMSANTEEVTASMEEMSATAQSSKDYVHEVTTSTDSQLLSVEEMKRQTEQLSDMAKALQVAVSQFKL</sequence>
<dbReference type="RefSeq" id="WP_126659865.1">
    <property type="nucleotide sequence ID" value="NZ_RYYR01000021.1"/>
</dbReference>
<evidence type="ECO:0000256" key="6">
    <source>
        <dbReference type="ARBA" id="ARBA00023136"/>
    </source>
</evidence>
<dbReference type="Gene3D" id="3.30.450.20">
    <property type="entry name" value="PAS domain"/>
    <property type="match status" value="2"/>
</dbReference>
<evidence type="ECO:0000256" key="10">
    <source>
        <dbReference type="SAM" id="Phobius"/>
    </source>
</evidence>
<keyword evidence="14" id="KW-1185">Reference proteome</keyword>
<keyword evidence="7 9" id="KW-0807">Transducer</keyword>